<dbReference type="InterPro" id="IPR001466">
    <property type="entry name" value="Beta-lactam-related"/>
</dbReference>
<comment type="similarity">
    <text evidence="1">Belongs to the class-A beta-lactamase family.</text>
</comment>
<dbReference type="InterPro" id="IPR012338">
    <property type="entry name" value="Beta-lactam/transpept-like"/>
</dbReference>
<dbReference type="InterPro" id="IPR050789">
    <property type="entry name" value="Diverse_Enzym_Activities"/>
</dbReference>
<dbReference type="PANTHER" id="PTHR43283">
    <property type="entry name" value="BETA-LACTAMASE-RELATED"/>
    <property type="match status" value="1"/>
</dbReference>
<keyword evidence="5" id="KW-1185">Reference proteome</keyword>
<dbReference type="AlphaFoldDB" id="A0A2A9NYW6"/>
<gene>
    <name evidence="4" type="ORF">XA68_10560</name>
</gene>
<dbReference type="Proteomes" id="UP000037136">
    <property type="component" value="Unassembled WGS sequence"/>
</dbReference>
<reference evidence="4 5" key="1">
    <citation type="journal article" date="2015" name="BMC Genomics">
        <title>Gene expression during zombie ant biting behavior reflects the complexity underlying fungal parasitic behavioral manipulation.</title>
        <authorList>
            <person name="de Bekker C."/>
            <person name="Ohm R.A."/>
            <person name="Loreto R.G."/>
            <person name="Sebastian A."/>
            <person name="Albert I."/>
            <person name="Merrow M."/>
            <person name="Brachmann A."/>
            <person name="Hughes D.P."/>
        </authorList>
    </citation>
    <scope>NUCLEOTIDE SEQUENCE [LARGE SCALE GENOMIC DNA]</scope>
    <source>
        <strain evidence="4 5">SC16a</strain>
    </source>
</reference>
<accession>A0A2A9NYW6</accession>
<dbReference type="EMBL" id="LAZP02001145">
    <property type="protein sequence ID" value="PFH55159.1"/>
    <property type="molecule type" value="Genomic_DNA"/>
</dbReference>
<protein>
    <recommendedName>
        <fullName evidence="3">Beta-lactamase-related domain-containing protein</fullName>
    </recommendedName>
</protein>
<dbReference type="GO" id="GO:0016787">
    <property type="term" value="F:hydrolase activity"/>
    <property type="evidence" value="ECO:0007669"/>
    <property type="project" value="UniProtKB-KW"/>
</dbReference>
<proteinExistence type="inferred from homology"/>
<sequence>MDSLDAILEASVAHGHDTADKLLGAAFIVVNGKDVVYRGAAGRIRFDPASTPFAPDSFSWVASLTKLVTATCLMQLVERGEIGLDDDVRALLPELGRLQILRGFDQAHRPLLQDNAHPISLRMLCTHTVGTCYAPLDPRLIEWCQQVGHPIRQTDWSIDAMSIPLLFAPGHGWVYGTSLDWAGLLLERITKQSLGQYMQAHIFDPLDMSDTGFWPEKLPQTASRTVAWSHRHAASLTLEPADPITPEKHEIESGGAGLYSTADDYARFLRAFLAGTLVSEATMRTMFSPQLNQVQKEALKTMAYHAQLHRAMAPEFPPGLDIDHGISGFINLQDVPGKRPKGSLMWSGMCNSHWWIDRQTGIAAVLVVNVVDTGDSVVVRLYDELERAVYAHGIGGK</sequence>
<evidence type="ECO:0000313" key="4">
    <source>
        <dbReference type="EMBL" id="PFH55159.1"/>
    </source>
</evidence>
<organism evidence="4 5">
    <name type="scientific">Ophiocordyceps unilateralis</name>
    <name type="common">Zombie-ant fungus</name>
    <name type="synonym">Torrubia unilateralis</name>
    <dbReference type="NCBI Taxonomy" id="268505"/>
    <lineage>
        <taxon>Eukaryota</taxon>
        <taxon>Fungi</taxon>
        <taxon>Dikarya</taxon>
        <taxon>Ascomycota</taxon>
        <taxon>Pezizomycotina</taxon>
        <taxon>Sordariomycetes</taxon>
        <taxon>Hypocreomycetidae</taxon>
        <taxon>Hypocreales</taxon>
        <taxon>Ophiocordycipitaceae</taxon>
        <taxon>Ophiocordyceps</taxon>
    </lineage>
</organism>
<feature type="domain" description="Beta-lactamase-related" evidence="3">
    <location>
        <begin position="19"/>
        <end position="380"/>
    </location>
</feature>
<comment type="caution">
    <text evidence="4">The sequence shown here is derived from an EMBL/GenBank/DDBJ whole genome shotgun (WGS) entry which is preliminary data.</text>
</comment>
<reference evidence="4 5" key="2">
    <citation type="journal article" date="2017" name="Sci. Rep.">
        <title>Ant-infecting Ophiocordyceps genomes reveal a high diversity of potential behavioral manipulation genes and a possible major role for enterotoxins.</title>
        <authorList>
            <person name="de Bekker C."/>
            <person name="Ohm R.A."/>
            <person name="Evans H.C."/>
            <person name="Brachmann A."/>
            <person name="Hughes D.P."/>
        </authorList>
    </citation>
    <scope>NUCLEOTIDE SEQUENCE [LARGE SCALE GENOMIC DNA]</scope>
    <source>
        <strain evidence="4 5">SC16a</strain>
    </source>
</reference>
<dbReference type="STRING" id="268505.A0A2A9NYW6"/>
<evidence type="ECO:0000259" key="3">
    <source>
        <dbReference type="Pfam" id="PF00144"/>
    </source>
</evidence>
<evidence type="ECO:0000256" key="1">
    <source>
        <dbReference type="ARBA" id="ARBA00009009"/>
    </source>
</evidence>
<dbReference type="Pfam" id="PF00144">
    <property type="entry name" value="Beta-lactamase"/>
    <property type="match status" value="1"/>
</dbReference>
<dbReference type="Gene3D" id="3.40.710.10">
    <property type="entry name" value="DD-peptidase/beta-lactamase superfamily"/>
    <property type="match status" value="1"/>
</dbReference>
<dbReference type="PANTHER" id="PTHR43283:SF17">
    <property type="entry name" value="(LOVD), PUTATIVE (AFU_ORTHOLOGUE AFUA_5G00920)-RELATED"/>
    <property type="match status" value="1"/>
</dbReference>
<keyword evidence="2" id="KW-0378">Hydrolase</keyword>
<evidence type="ECO:0000313" key="5">
    <source>
        <dbReference type="Proteomes" id="UP000037136"/>
    </source>
</evidence>
<dbReference type="OrthoDB" id="428260at2759"/>
<name>A0A2A9NYW6_OPHUN</name>
<dbReference type="SUPFAM" id="SSF56601">
    <property type="entry name" value="beta-lactamase/transpeptidase-like"/>
    <property type="match status" value="1"/>
</dbReference>
<evidence type="ECO:0000256" key="2">
    <source>
        <dbReference type="ARBA" id="ARBA00022801"/>
    </source>
</evidence>